<evidence type="ECO:0000256" key="7">
    <source>
        <dbReference type="ARBA" id="ARBA00023136"/>
    </source>
</evidence>
<evidence type="ECO:0000256" key="8">
    <source>
        <dbReference type="SAM" id="Phobius"/>
    </source>
</evidence>
<keyword evidence="6 8" id="KW-1133">Transmembrane helix</keyword>
<evidence type="ECO:0000256" key="4">
    <source>
        <dbReference type="ARBA" id="ARBA00022475"/>
    </source>
</evidence>
<keyword evidence="5 8" id="KW-0812">Transmembrane</keyword>
<feature type="transmembrane region" description="Helical" evidence="8">
    <location>
        <begin position="227"/>
        <end position="249"/>
    </location>
</feature>
<feature type="transmembrane region" description="Helical" evidence="8">
    <location>
        <begin position="95"/>
        <end position="116"/>
    </location>
</feature>
<feature type="transmembrane region" description="Helical" evidence="8">
    <location>
        <begin position="195"/>
        <end position="215"/>
    </location>
</feature>
<dbReference type="GO" id="GO:0005886">
    <property type="term" value="C:plasma membrane"/>
    <property type="evidence" value="ECO:0007669"/>
    <property type="project" value="UniProtKB-SubCell"/>
</dbReference>
<feature type="transmembrane region" description="Helical" evidence="8">
    <location>
        <begin position="64"/>
        <end position="83"/>
    </location>
</feature>
<sequence>MMMFEGIFPILAIALAGYLAARSGYLKENEYLAIARFTFNLIIPCLLFINMVHADIPDNFGIDFLLAFYVAVLFVYLIAMLLARHVFKAGASLQAVLAISATYSNTTVVGIPLVLQTLGSEALLPLFMIIATQNLVLFSVGTVFAEREQFDIRALAASLVRLLRQLLSSPLTASLIAGLTFNLLGIGLYQPLDASLSLMSEAAIPTALFVLGTSLHQYQVGRQLPAALLITALKLIVLPILVWLTMYQLFTFDPLWAKTALLASAMPVGISAYVFALRYQTGQSAVAAASVISTLLSLIPLTLILMWIA</sequence>
<keyword evidence="4" id="KW-1003">Cell membrane</keyword>
<name>A0A0F9W5G0_9ZZZZ</name>
<evidence type="ECO:0000256" key="5">
    <source>
        <dbReference type="ARBA" id="ARBA00022692"/>
    </source>
</evidence>
<feature type="transmembrane region" description="Helical" evidence="8">
    <location>
        <begin position="166"/>
        <end position="189"/>
    </location>
</feature>
<keyword evidence="3" id="KW-0813">Transport</keyword>
<feature type="transmembrane region" description="Helical" evidence="8">
    <location>
        <begin position="287"/>
        <end position="308"/>
    </location>
</feature>
<proteinExistence type="inferred from homology"/>
<evidence type="ECO:0000256" key="3">
    <source>
        <dbReference type="ARBA" id="ARBA00022448"/>
    </source>
</evidence>
<dbReference type="AlphaFoldDB" id="A0A0F9W5G0"/>
<evidence type="ECO:0008006" key="10">
    <source>
        <dbReference type="Google" id="ProtNLM"/>
    </source>
</evidence>
<evidence type="ECO:0000256" key="1">
    <source>
        <dbReference type="ARBA" id="ARBA00004651"/>
    </source>
</evidence>
<evidence type="ECO:0000256" key="6">
    <source>
        <dbReference type="ARBA" id="ARBA00022989"/>
    </source>
</evidence>
<comment type="caution">
    <text evidence="9">The sequence shown here is derived from an EMBL/GenBank/DDBJ whole genome shotgun (WGS) entry which is preliminary data.</text>
</comment>
<comment type="subcellular location">
    <subcellularLocation>
        <location evidence="1">Cell membrane</location>
        <topology evidence="1">Multi-pass membrane protein</topology>
    </subcellularLocation>
</comment>
<dbReference type="PANTHER" id="PTHR36838:SF3">
    <property type="entry name" value="TRANSPORTER AUXIN EFFLUX CARRIER EC FAMILY"/>
    <property type="match status" value="1"/>
</dbReference>
<feature type="transmembrane region" description="Helical" evidence="8">
    <location>
        <begin position="6"/>
        <end position="21"/>
    </location>
</feature>
<evidence type="ECO:0000256" key="2">
    <source>
        <dbReference type="ARBA" id="ARBA00010145"/>
    </source>
</evidence>
<feature type="transmembrane region" description="Helical" evidence="8">
    <location>
        <begin position="122"/>
        <end position="145"/>
    </location>
</feature>
<accession>A0A0F9W5G0</accession>
<comment type="similarity">
    <text evidence="2">Belongs to the auxin efflux carrier (TC 2.A.69) family.</text>
</comment>
<gene>
    <name evidence="9" type="ORF">LCGC14_0005360</name>
</gene>
<feature type="transmembrane region" description="Helical" evidence="8">
    <location>
        <begin position="33"/>
        <end position="52"/>
    </location>
</feature>
<dbReference type="EMBL" id="LAZR01000001">
    <property type="protein sequence ID" value="KKO12521.1"/>
    <property type="molecule type" value="Genomic_DNA"/>
</dbReference>
<reference evidence="9" key="1">
    <citation type="journal article" date="2015" name="Nature">
        <title>Complex archaea that bridge the gap between prokaryotes and eukaryotes.</title>
        <authorList>
            <person name="Spang A."/>
            <person name="Saw J.H."/>
            <person name="Jorgensen S.L."/>
            <person name="Zaremba-Niedzwiedzka K."/>
            <person name="Martijn J."/>
            <person name="Lind A.E."/>
            <person name="van Eijk R."/>
            <person name="Schleper C."/>
            <person name="Guy L."/>
            <person name="Ettema T.J."/>
        </authorList>
    </citation>
    <scope>NUCLEOTIDE SEQUENCE</scope>
</reference>
<protein>
    <recommendedName>
        <fullName evidence="10">Auxin efflux carrier</fullName>
    </recommendedName>
</protein>
<dbReference type="PANTHER" id="PTHR36838">
    <property type="entry name" value="AUXIN EFFLUX CARRIER FAMILY PROTEIN"/>
    <property type="match status" value="1"/>
</dbReference>
<organism evidence="9">
    <name type="scientific">marine sediment metagenome</name>
    <dbReference type="NCBI Taxonomy" id="412755"/>
    <lineage>
        <taxon>unclassified sequences</taxon>
        <taxon>metagenomes</taxon>
        <taxon>ecological metagenomes</taxon>
    </lineage>
</organism>
<keyword evidence="7 8" id="KW-0472">Membrane</keyword>
<dbReference type="InterPro" id="IPR038770">
    <property type="entry name" value="Na+/solute_symporter_sf"/>
</dbReference>
<dbReference type="GO" id="GO:0055085">
    <property type="term" value="P:transmembrane transport"/>
    <property type="evidence" value="ECO:0007669"/>
    <property type="project" value="InterPro"/>
</dbReference>
<dbReference type="InterPro" id="IPR004776">
    <property type="entry name" value="Mem_transp_PIN-like"/>
</dbReference>
<evidence type="ECO:0000313" key="9">
    <source>
        <dbReference type="EMBL" id="KKO12521.1"/>
    </source>
</evidence>
<dbReference type="Pfam" id="PF03547">
    <property type="entry name" value="Mem_trans"/>
    <property type="match status" value="1"/>
</dbReference>
<dbReference type="Gene3D" id="1.20.1530.20">
    <property type="match status" value="1"/>
</dbReference>
<feature type="transmembrane region" description="Helical" evidence="8">
    <location>
        <begin position="255"/>
        <end position="275"/>
    </location>
</feature>